<dbReference type="AlphaFoldDB" id="A0A672RAS0"/>
<feature type="coiled-coil region" evidence="9">
    <location>
        <begin position="159"/>
        <end position="186"/>
    </location>
</feature>
<feature type="coiled-coil region" evidence="9">
    <location>
        <begin position="497"/>
        <end position="763"/>
    </location>
</feature>
<evidence type="ECO:0000256" key="2">
    <source>
        <dbReference type="ARBA" id="ARBA00022490"/>
    </source>
</evidence>
<name>A0A672RAS0_SINGR</name>
<evidence type="ECO:0000256" key="1">
    <source>
        <dbReference type="ARBA" id="ARBA00004245"/>
    </source>
</evidence>
<dbReference type="GO" id="GO:0048788">
    <property type="term" value="C:cytoskeleton of presynaptic active zone"/>
    <property type="evidence" value="ECO:0007669"/>
    <property type="project" value="TreeGrafter"/>
</dbReference>
<accession>A0A672RAS0</accession>
<dbReference type="GO" id="GO:0048167">
    <property type="term" value="P:regulation of synaptic plasticity"/>
    <property type="evidence" value="ECO:0007669"/>
    <property type="project" value="TreeGrafter"/>
</dbReference>
<keyword evidence="4" id="KW-0770">Synapse</keyword>
<protein>
    <submittedName>
        <fullName evidence="11">ELKS/RAB6-interacting/CAST family member 1</fullName>
    </submittedName>
</protein>
<evidence type="ECO:0000256" key="4">
    <source>
        <dbReference type="ARBA" id="ARBA00023018"/>
    </source>
</evidence>
<keyword evidence="7" id="KW-0966">Cell projection</keyword>
<dbReference type="PANTHER" id="PTHR18861:SF1">
    <property type="entry name" value="ELKS_RAB6-INTERACTING_CAST FAMILY MEMBER 1"/>
    <property type="match status" value="1"/>
</dbReference>
<proteinExistence type="predicted"/>
<gene>
    <name evidence="11" type="primary">LOC107580227</name>
</gene>
<keyword evidence="3" id="KW-0597">Phosphoprotein</keyword>
<keyword evidence="2" id="KW-0963">Cytoplasm</keyword>
<evidence type="ECO:0000256" key="5">
    <source>
        <dbReference type="ARBA" id="ARBA00023054"/>
    </source>
</evidence>
<dbReference type="GO" id="GO:0030424">
    <property type="term" value="C:axon"/>
    <property type="evidence" value="ECO:0007669"/>
    <property type="project" value="UniProtKB-SubCell"/>
</dbReference>
<dbReference type="Proteomes" id="UP000472262">
    <property type="component" value="Unassembled WGS sequence"/>
</dbReference>
<feature type="region of interest" description="Disordered" evidence="10">
    <location>
        <begin position="801"/>
        <end position="821"/>
    </location>
</feature>
<feature type="region of interest" description="Disordered" evidence="10">
    <location>
        <begin position="1"/>
        <end position="59"/>
    </location>
</feature>
<keyword evidence="5 9" id="KW-0175">Coiled coil</keyword>
<sequence>MYGSARSVGKVEGNHSGGSNQSPGRSPHLPRSPRLGHSRTNSTGGSGAGAGGPGGKTLSMENIQSFNAAYATSGPMYLSDNEVMASGPDLPKSTMTLGRSGGRVPYGVRTTVMGSSPNISTGAPSSISTDAIAFGDQHMPSTLASTVPHSLRQARDNTIMDLQAQLKEVLRENELLRKEVDVKESKLSSSMNSIKTFWSPELKKERALRKDEVSKITVWKEHYRVIQEENQHIQMTIQALQDELRIQRDLNQLFQQDSSVRPGEPLTAELTEENFQRLHGEHERQAKELFLLRKTLEEMELRIDTQKQTLCARDESIKKLLEMLQSKGLSAKANEEDHERTRRLADAEMHIHHLESLLEQREKEMVLLREDLHRRFEGAPESAKTKALQTVIEMKDSKISSLERSLRDLEDEIQMLKSNGALSTEDREEEMKQMEVYRSHSKFMKNKIDQVKQDLSRKDTELLGLQTKLETLTNQFSDSKQHIDVLKESLFAKEQRAAILQTEVDALRLRLEEKEATLNKKSKQIQEMSEEKGTLNGEIHDLKDMLDVKERKVNVLQKKIENLQEQLKDKEKQMTSLKERVKSLQADTSNTDTALTTLEEALAEKERIIERLKEQRDRDEREKSEELDSSKKELKELKEKVNLLQGELSDREASLLDLKEHASSLASSGLKKDSKLKSLEIALEQKKEECTKLDSQLKKSVAVEAQANTGLSERIATLEQEVARYKEDAGKAQAEVDRLLEILREMENEKNDKDRKISELESLLVCPCRQMKDQSKKFANLKHKEQVEKNKNAQLMEEARKREDNISESSQHIKDSLQQKDERIEELEEALRESVQITAEREMVLAQEESARANAEKQMEELLAAMGKVKQELESMKAKLSSTQQSLAEKEAHLTTLRAERRKHLEEVLEMKQEALLAAISEKDANIALLELSSSKKKTTQDEVALLKREKDRLVHQLKQQTQNRMKLMADNYEDDHLKASNSDQTNHKPSPDQNMNYTLNCVA</sequence>
<evidence type="ECO:0000256" key="6">
    <source>
        <dbReference type="ARBA" id="ARBA00023212"/>
    </source>
</evidence>
<dbReference type="Ensembl" id="ENSSGRT00000091219.1">
    <property type="protein sequence ID" value="ENSSGRP00000085677.1"/>
    <property type="gene ID" value="ENSSGRG00000041462.1"/>
</dbReference>
<dbReference type="InterPro" id="IPR019323">
    <property type="entry name" value="ELKS/CAST"/>
</dbReference>
<evidence type="ECO:0000256" key="7">
    <source>
        <dbReference type="ARBA" id="ARBA00023273"/>
    </source>
</evidence>
<evidence type="ECO:0000256" key="10">
    <source>
        <dbReference type="SAM" id="MobiDB-lite"/>
    </source>
</evidence>
<keyword evidence="12" id="KW-1185">Reference proteome</keyword>
<dbReference type="Pfam" id="PF10174">
    <property type="entry name" value="Cast"/>
    <property type="match status" value="1"/>
</dbReference>
<feature type="region of interest" description="Disordered" evidence="10">
    <location>
        <begin position="978"/>
        <end position="998"/>
    </location>
</feature>
<organism evidence="11 12">
    <name type="scientific">Sinocyclocheilus grahami</name>
    <name type="common">Dianchi golden-line fish</name>
    <name type="synonym">Barbus grahami</name>
    <dbReference type="NCBI Taxonomy" id="75366"/>
    <lineage>
        <taxon>Eukaryota</taxon>
        <taxon>Metazoa</taxon>
        <taxon>Chordata</taxon>
        <taxon>Craniata</taxon>
        <taxon>Vertebrata</taxon>
        <taxon>Euteleostomi</taxon>
        <taxon>Actinopterygii</taxon>
        <taxon>Neopterygii</taxon>
        <taxon>Teleostei</taxon>
        <taxon>Ostariophysi</taxon>
        <taxon>Cypriniformes</taxon>
        <taxon>Cyprinidae</taxon>
        <taxon>Cyprininae</taxon>
        <taxon>Sinocyclocheilus</taxon>
    </lineage>
</organism>
<evidence type="ECO:0000256" key="8">
    <source>
        <dbReference type="ARBA" id="ARBA00034106"/>
    </source>
</evidence>
<dbReference type="Gene3D" id="1.10.287.1490">
    <property type="match status" value="1"/>
</dbReference>
<keyword evidence="6" id="KW-0206">Cytoskeleton</keyword>
<dbReference type="GO" id="GO:0007274">
    <property type="term" value="P:neuromuscular synaptic transmission"/>
    <property type="evidence" value="ECO:0007669"/>
    <property type="project" value="TreeGrafter"/>
</dbReference>
<feature type="coiled-coil region" evidence="9">
    <location>
        <begin position="344"/>
        <end position="419"/>
    </location>
</feature>
<comment type="subcellular location">
    <subcellularLocation>
        <location evidence="1">Cytoplasm</location>
        <location evidence="1">Cytoskeleton</location>
    </subcellularLocation>
    <subcellularLocation>
        <location evidence="8">Presynapse</location>
    </subcellularLocation>
</comment>
<feature type="compositionally biased region" description="Gly residues" evidence="10">
    <location>
        <begin position="44"/>
        <end position="55"/>
    </location>
</feature>
<evidence type="ECO:0000313" key="12">
    <source>
        <dbReference type="Proteomes" id="UP000472262"/>
    </source>
</evidence>
<dbReference type="SUPFAM" id="SSF57997">
    <property type="entry name" value="Tropomyosin"/>
    <property type="match status" value="1"/>
</dbReference>
<reference evidence="11" key="1">
    <citation type="submission" date="2025-08" db="UniProtKB">
        <authorList>
            <consortium name="Ensembl"/>
        </authorList>
    </citation>
    <scope>IDENTIFICATION</scope>
</reference>
<evidence type="ECO:0000256" key="9">
    <source>
        <dbReference type="SAM" id="Coils"/>
    </source>
</evidence>
<dbReference type="PANTHER" id="PTHR18861">
    <property type="entry name" value="ELKS/RAB6-INTERACTING/CAST PROTEIN"/>
    <property type="match status" value="1"/>
</dbReference>
<evidence type="ECO:0000313" key="11">
    <source>
        <dbReference type="Ensembl" id="ENSSGRP00000085677.1"/>
    </source>
</evidence>
<reference evidence="11" key="2">
    <citation type="submission" date="2025-09" db="UniProtKB">
        <authorList>
            <consortium name="Ensembl"/>
        </authorList>
    </citation>
    <scope>IDENTIFICATION</scope>
</reference>
<evidence type="ECO:0000256" key="3">
    <source>
        <dbReference type="ARBA" id="ARBA00022553"/>
    </source>
</evidence>
<dbReference type="GO" id="GO:0098882">
    <property type="term" value="F:structural constituent of presynaptic active zone"/>
    <property type="evidence" value="ECO:0007669"/>
    <property type="project" value="TreeGrafter"/>
</dbReference>
<feature type="coiled-coil region" evidence="9">
    <location>
        <begin position="223"/>
        <end position="257"/>
    </location>
</feature>